<dbReference type="Pfam" id="PF08583">
    <property type="entry name" value="Cmc1"/>
    <property type="match status" value="1"/>
</dbReference>
<dbReference type="GO" id="GO:0005743">
    <property type="term" value="C:mitochondrial inner membrane"/>
    <property type="evidence" value="ECO:0007669"/>
    <property type="project" value="UniProtKB-SubCell"/>
</dbReference>
<evidence type="ECO:0000313" key="6">
    <source>
        <dbReference type="Proteomes" id="UP000186594"/>
    </source>
</evidence>
<evidence type="ECO:0000256" key="1">
    <source>
        <dbReference type="ARBA" id="ARBA00007347"/>
    </source>
</evidence>
<gene>
    <name evidence="5" type="ORF">NEOLI_000927</name>
</gene>
<keyword evidence="3" id="KW-1015">Disulfide bond</keyword>
<dbReference type="STRING" id="1198029.A0A1U7LWG4"/>
<dbReference type="AlphaFoldDB" id="A0A1U7LWG4"/>
<keyword evidence="4" id="KW-0999">Mitochondrion inner membrane</keyword>
<evidence type="ECO:0000256" key="4">
    <source>
        <dbReference type="RuleBase" id="RU364104"/>
    </source>
</evidence>
<dbReference type="OMA" id="PYNANCE"/>
<keyword evidence="6" id="KW-1185">Reference proteome</keyword>
<dbReference type="Proteomes" id="UP000186594">
    <property type="component" value="Unassembled WGS sequence"/>
</dbReference>
<keyword evidence="4" id="KW-0143">Chaperone</keyword>
<keyword evidence="2 4" id="KW-0496">Mitochondrion</keyword>
<organism evidence="5 6">
    <name type="scientific">Neolecta irregularis (strain DAH-3)</name>
    <dbReference type="NCBI Taxonomy" id="1198029"/>
    <lineage>
        <taxon>Eukaryota</taxon>
        <taxon>Fungi</taxon>
        <taxon>Dikarya</taxon>
        <taxon>Ascomycota</taxon>
        <taxon>Taphrinomycotina</taxon>
        <taxon>Neolectales</taxon>
        <taxon>Neolectaceae</taxon>
        <taxon>Neolecta</taxon>
    </lineage>
</organism>
<comment type="similarity">
    <text evidence="1 4">Belongs to the CMC family.</text>
</comment>
<dbReference type="PANTHER" id="PTHR22977:SF1">
    <property type="entry name" value="COX ASSEMBLY MITOCHONDRIAL PROTEIN 2 HOMOLOG"/>
    <property type="match status" value="1"/>
</dbReference>
<dbReference type="EMBL" id="LXFE01000143">
    <property type="protein sequence ID" value="OLL26851.1"/>
    <property type="molecule type" value="Genomic_DNA"/>
</dbReference>
<comment type="function">
    <text evidence="4">Required for mitochondrial cytochrome c oxidase (COX) assembly and respiration.</text>
</comment>
<comment type="caution">
    <text evidence="5">The sequence shown here is derived from an EMBL/GenBank/DDBJ whole genome shotgun (WGS) entry which is preliminary data.</text>
</comment>
<dbReference type="PANTHER" id="PTHR22977">
    <property type="entry name" value="COX ASSEMBLY MITOCHONDRIAL PROTEIN"/>
    <property type="match status" value="1"/>
</dbReference>
<keyword evidence="4" id="KW-0472">Membrane</keyword>
<accession>A0A1U7LWG4</accession>
<proteinExistence type="inferred from homology"/>
<evidence type="ECO:0000256" key="3">
    <source>
        <dbReference type="ARBA" id="ARBA00023157"/>
    </source>
</evidence>
<dbReference type="InterPro" id="IPR013892">
    <property type="entry name" value="Cyt_c_biogenesis_Cmc1-like"/>
</dbReference>
<sequence length="97" mass="11431">MVKVAITSNLFIFDMHPPLVVYRHPGCEEVIIALEECHRSGFFNRFMGGCNQAKYDLTLCLRSEIIKRLERSRVNRETSKEKRKRVETAWKEIDEES</sequence>
<dbReference type="OrthoDB" id="532630at2759"/>
<evidence type="ECO:0000256" key="2">
    <source>
        <dbReference type="ARBA" id="ARBA00023128"/>
    </source>
</evidence>
<name>A0A1U7LWG4_NEOID</name>
<comment type="subcellular location">
    <subcellularLocation>
        <location evidence="4">Mitochondrion inner membrane</location>
    </subcellularLocation>
</comment>
<reference evidence="5 6" key="1">
    <citation type="submission" date="2016-04" db="EMBL/GenBank/DDBJ databases">
        <title>Evolutionary innovation and constraint leading to complex multicellularity in the Ascomycota.</title>
        <authorList>
            <person name="Cisse O."/>
            <person name="Nguyen A."/>
            <person name="Hewitt D.A."/>
            <person name="Jedd G."/>
            <person name="Stajich J.E."/>
        </authorList>
    </citation>
    <scope>NUCLEOTIDE SEQUENCE [LARGE SCALE GENOMIC DNA]</scope>
    <source>
        <strain evidence="5 6">DAH-3</strain>
    </source>
</reference>
<evidence type="ECO:0000313" key="5">
    <source>
        <dbReference type="EMBL" id="OLL26851.1"/>
    </source>
</evidence>
<protein>
    <recommendedName>
        <fullName evidence="4">COX assembly mitochondrial protein</fullName>
    </recommendedName>
</protein>